<proteinExistence type="predicted"/>
<comment type="caution">
    <text evidence="1">The sequence shown here is derived from an EMBL/GenBank/DDBJ whole genome shotgun (WGS) entry which is preliminary data.</text>
</comment>
<gene>
    <name evidence="1" type="ORF">ACFOSV_04680</name>
</gene>
<dbReference type="RefSeq" id="WP_377903892.1">
    <property type="nucleotide sequence ID" value="NZ_JBHRZS010000006.1"/>
</dbReference>
<protein>
    <recommendedName>
        <fullName evidence="3">6-bladed beta-propeller protein</fullName>
    </recommendedName>
</protein>
<evidence type="ECO:0000313" key="1">
    <source>
        <dbReference type="EMBL" id="MFC3879454.1"/>
    </source>
</evidence>
<sequence>MMRKLIPCYLLLFILACQRPSEYEDPNKAQNQTFRLEKTDSVTVKDILARVFLFQGSVNDRLIFRDRATSEVYSFDQNGELLDQWNKEGDVPGKFGMASGNFAFDQAGNFVVLDIMNGLKLLKPGGEVIQDFGIYQNQVSLGGAFTHFDTEQLIKKGDEEYLLYSLDIIEEYYNNYDAEFLKERKNLLMTNIATNETQQVIPFPESSNFLNGNVFYFRDFRPVFHFDQNEEILYLMYMADPTLYIYDWSGELPVLKEEKALELTGFEIHEGFEPGAVGLGQINDNKKRSYPSLIQNISKFGENLLITYNPSPKDKPAIERVLAGDATDETKAKLREQYKSRTAVLRPDGQVISLDLPEMYYNSFKVIDEEIFWMKKPDPDIEAEEFTLYRGKLVSE</sequence>
<dbReference type="Proteomes" id="UP001595805">
    <property type="component" value="Unassembled WGS sequence"/>
</dbReference>
<organism evidence="1 2">
    <name type="scientific">Algoriphagus namhaensis</name>
    <dbReference type="NCBI Taxonomy" id="915353"/>
    <lineage>
        <taxon>Bacteria</taxon>
        <taxon>Pseudomonadati</taxon>
        <taxon>Bacteroidota</taxon>
        <taxon>Cytophagia</taxon>
        <taxon>Cytophagales</taxon>
        <taxon>Cyclobacteriaceae</taxon>
        <taxon>Algoriphagus</taxon>
    </lineage>
</organism>
<dbReference type="PROSITE" id="PS51257">
    <property type="entry name" value="PROKAR_LIPOPROTEIN"/>
    <property type="match status" value="1"/>
</dbReference>
<name>A0ABV8ANZ1_9BACT</name>
<evidence type="ECO:0008006" key="3">
    <source>
        <dbReference type="Google" id="ProtNLM"/>
    </source>
</evidence>
<accession>A0ABV8ANZ1</accession>
<dbReference type="EMBL" id="JBHRZS010000006">
    <property type="protein sequence ID" value="MFC3879454.1"/>
    <property type="molecule type" value="Genomic_DNA"/>
</dbReference>
<keyword evidence="2" id="KW-1185">Reference proteome</keyword>
<evidence type="ECO:0000313" key="2">
    <source>
        <dbReference type="Proteomes" id="UP001595805"/>
    </source>
</evidence>
<reference evidence="2" key="1">
    <citation type="journal article" date="2019" name="Int. J. Syst. Evol. Microbiol.">
        <title>The Global Catalogue of Microorganisms (GCM) 10K type strain sequencing project: providing services to taxonomists for standard genome sequencing and annotation.</title>
        <authorList>
            <consortium name="The Broad Institute Genomics Platform"/>
            <consortium name="The Broad Institute Genome Sequencing Center for Infectious Disease"/>
            <person name="Wu L."/>
            <person name="Ma J."/>
        </authorList>
    </citation>
    <scope>NUCLEOTIDE SEQUENCE [LARGE SCALE GENOMIC DNA]</scope>
    <source>
        <strain evidence="2">CCUG 60523</strain>
    </source>
</reference>